<proteinExistence type="predicted"/>
<dbReference type="Proteomes" id="UP000603141">
    <property type="component" value="Unassembled WGS sequence"/>
</dbReference>
<dbReference type="RefSeq" id="WP_200270884.1">
    <property type="nucleotide sequence ID" value="NZ_JAENIJ010000017.1"/>
</dbReference>
<comment type="caution">
    <text evidence="1">The sequence shown here is derived from an EMBL/GenBank/DDBJ whole genome shotgun (WGS) entry which is preliminary data.</text>
</comment>
<protein>
    <submittedName>
        <fullName evidence="1">Uncharacterized protein</fullName>
    </submittedName>
</protein>
<name>A0A934S6G2_9BACT</name>
<evidence type="ECO:0000313" key="1">
    <source>
        <dbReference type="EMBL" id="MBK1883097.1"/>
    </source>
</evidence>
<sequence length="307" mass="34247">MSEFGAEFYRREGEDALEWAMQQDGEWKGSYRGVLAPVLNEAAATSPTILKRWLDRLSEDVDFRASAHQFSQLAMDRAAERGTDDWIAAAKALDNYWVAGSMASAPFYSDDFDFSRMLKEVPEGPGVGDAVGYWAAQDKDAAWSSLKEFYDSKNPDGTFYLGALWQGVATTTESQAAIGWTVSRLDLIPDEMRDMSVYSLIVAGADRSEEFEPLLKSLPRESDRITAAQHMLETQTNAKQLKLAMNSLPRQEQMAAVLSMAESYRKSFQSGDEYQAAGIAKRLEKPMKILELSDEEKAQVMSRVGDP</sequence>
<dbReference type="EMBL" id="JAENIJ010000017">
    <property type="protein sequence ID" value="MBK1883097.1"/>
    <property type="molecule type" value="Genomic_DNA"/>
</dbReference>
<evidence type="ECO:0000313" key="2">
    <source>
        <dbReference type="Proteomes" id="UP000603141"/>
    </source>
</evidence>
<gene>
    <name evidence="1" type="ORF">JIN85_11765</name>
</gene>
<accession>A0A934S6G2</accession>
<organism evidence="1 2">
    <name type="scientific">Luteolibacter pohnpeiensis</name>
    <dbReference type="NCBI Taxonomy" id="454153"/>
    <lineage>
        <taxon>Bacteria</taxon>
        <taxon>Pseudomonadati</taxon>
        <taxon>Verrucomicrobiota</taxon>
        <taxon>Verrucomicrobiia</taxon>
        <taxon>Verrucomicrobiales</taxon>
        <taxon>Verrucomicrobiaceae</taxon>
        <taxon>Luteolibacter</taxon>
    </lineage>
</organism>
<dbReference type="AlphaFoldDB" id="A0A934S6G2"/>
<keyword evidence="2" id="KW-1185">Reference proteome</keyword>
<reference evidence="1" key="1">
    <citation type="submission" date="2021-01" db="EMBL/GenBank/DDBJ databases">
        <title>Modified the classification status of verrucomicrobia.</title>
        <authorList>
            <person name="Feng X."/>
        </authorList>
    </citation>
    <scope>NUCLEOTIDE SEQUENCE</scope>
    <source>
        <strain evidence="1">KCTC 22041</strain>
    </source>
</reference>